<comment type="caution">
    <text evidence="1">The sequence shown here is derived from an EMBL/GenBank/DDBJ whole genome shotgun (WGS) entry which is preliminary data.</text>
</comment>
<proteinExistence type="predicted"/>
<dbReference type="Proteomes" id="UP000234971">
    <property type="component" value="Unassembled WGS sequence"/>
</dbReference>
<evidence type="ECO:0000313" key="1">
    <source>
        <dbReference type="EMBL" id="PLA60454.1"/>
    </source>
</evidence>
<dbReference type="RefSeq" id="WP_101785429.1">
    <property type="nucleotide sequence ID" value="NZ_CAMHZC010000009.1"/>
</dbReference>
<evidence type="ECO:0008006" key="3">
    <source>
        <dbReference type="Google" id="ProtNLM"/>
    </source>
</evidence>
<reference evidence="1 2" key="1">
    <citation type="submission" date="2017-12" db="EMBL/GenBank/DDBJ databases">
        <title>Phylogenetic diversity of female urinary microbiome.</title>
        <authorList>
            <person name="Thomas-White K."/>
            <person name="Wolfe A.J."/>
        </authorList>
    </citation>
    <scope>NUCLEOTIDE SEQUENCE [LARGE SCALE GENOMIC DNA]</scope>
    <source>
        <strain evidence="1 2">UMB1341</strain>
    </source>
</reference>
<dbReference type="EMBL" id="PKIE01000002">
    <property type="protein sequence ID" value="PLA60454.1"/>
    <property type="molecule type" value="Genomic_DNA"/>
</dbReference>
<evidence type="ECO:0000313" key="2">
    <source>
        <dbReference type="Proteomes" id="UP000234971"/>
    </source>
</evidence>
<sequence length="311" mass="37076">MYTAIIDFNEFDEIWDTWGTAFDLPNGACFKFWRCTLKFIYTKEIKYLQVISDQKQNIEECLTILSFFTNIPLVIRSISKYNGVLPEIKQQDKMSQWLTKLQIIENSLNRKKNRKKRQLILDLMRMYSIGLQHEYREYIEDEFLMCFKPIEIIAKLVIERERLFYKTKHQQRKVQTQSFLNNLLTDSLSTELDIDSIDNLSGDLINSLDRFLKGRNYTRILLAWNQLKIKIAGNYEFLNPKIKTKFFEINSRIIHELVDIRNSIAHGKICEISENNISYVHFLSCQFISLYVLEKPYAEFYLPTKKFGSKF</sequence>
<protein>
    <recommendedName>
        <fullName evidence="3">Apea-like HEPN domain-containing protein</fullName>
    </recommendedName>
</protein>
<gene>
    <name evidence="1" type="ORF">CYK18_04915</name>
</gene>
<name>A0A2I1Z003_STRMT</name>
<accession>A0A2I1Z003</accession>
<organism evidence="1 2">
    <name type="scientific">Streptococcus mitis</name>
    <dbReference type="NCBI Taxonomy" id="28037"/>
    <lineage>
        <taxon>Bacteria</taxon>
        <taxon>Bacillati</taxon>
        <taxon>Bacillota</taxon>
        <taxon>Bacilli</taxon>
        <taxon>Lactobacillales</taxon>
        <taxon>Streptococcaceae</taxon>
        <taxon>Streptococcus</taxon>
        <taxon>Streptococcus mitis group</taxon>
    </lineage>
</organism>
<dbReference type="AlphaFoldDB" id="A0A2I1Z003"/>